<evidence type="ECO:0000313" key="2">
    <source>
        <dbReference type="Proteomes" id="UP001060085"/>
    </source>
</evidence>
<gene>
    <name evidence="1" type="ORF">M9H77_13872</name>
</gene>
<reference evidence="2" key="1">
    <citation type="journal article" date="2023" name="Nat. Plants">
        <title>Single-cell RNA sequencing provides a high-resolution roadmap for understanding the multicellular compartmentation of specialized metabolism.</title>
        <authorList>
            <person name="Sun S."/>
            <person name="Shen X."/>
            <person name="Li Y."/>
            <person name="Li Y."/>
            <person name="Wang S."/>
            <person name="Li R."/>
            <person name="Zhang H."/>
            <person name="Shen G."/>
            <person name="Guo B."/>
            <person name="Wei J."/>
            <person name="Xu J."/>
            <person name="St-Pierre B."/>
            <person name="Chen S."/>
            <person name="Sun C."/>
        </authorList>
    </citation>
    <scope>NUCLEOTIDE SEQUENCE [LARGE SCALE GENOMIC DNA]</scope>
</reference>
<keyword evidence="2" id="KW-1185">Reference proteome</keyword>
<dbReference type="EMBL" id="CM044703">
    <property type="protein sequence ID" value="KAI5673508.1"/>
    <property type="molecule type" value="Genomic_DNA"/>
</dbReference>
<dbReference type="Proteomes" id="UP001060085">
    <property type="component" value="Linkage Group LG03"/>
</dbReference>
<protein>
    <submittedName>
        <fullName evidence="1">Uncharacterized protein</fullName>
    </submittedName>
</protein>
<organism evidence="1 2">
    <name type="scientific">Catharanthus roseus</name>
    <name type="common">Madagascar periwinkle</name>
    <name type="synonym">Vinca rosea</name>
    <dbReference type="NCBI Taxonomy" id="4058"/>
    <lineage>
        <taxon>Eukaryota</taxon>
        <taxon>Viridiplantae</taxon>
        <taxon>Streptophyta</taxon>
        <taxon>Embryophyta</taxon>
        <taxon>Tracheophyta</taxon>
        <taxon>Spermatophyta</taxon>
        <taxon>Magnoliopsida</taxon>
        <taxon>eudicotyledons</taxon>
        <taxon>Gunneridae</taxon>
        <taxon>Pentapetalae</taxon>
        <taxon>asterids</taxon>
        <taxon>lamiids</taxon>
        <taxon>Gentianales</taxon>
        <taxon>Apocynaceae</taxon>
        <taxon>Rauvolfioideae</taxon>
        <taxon>Vinceae</taxon>
        <taxon>Catharanthinae</taxon>
        <taxon>Catharanthus</taxon>
    </lineage>
</organism>
<evidence type="ECO:0000313" key="1">
    <source>
        <dbReference type="EMBL" id="KAI5673508.1"/>
    </source>
</evidence>
<name>A0ACC0BLM2_CATRO</name>
<proteinExistence type="predicted"/>
<accession>A0ACC0BLM2</accession>
<comment type="caution">
    <text evidence="1">The sequence shown here is derived from an EMBL/GenBank/DDBJ whole genome shotgun (WGS) entry which is preliminary data.</text>
</comment>
<sequence>MATLGGIRESEGSQNSLELDNLARFAVEDHNAKQNALLQFQKVVNVKEQVVAGTMYYITLEALDGDKKKVYEAKVWVKPWMDFKEVQEFKIVGDA</sequence>